<dbReference type="PANTHER" id="PTHR48098:SF1">
    <property type="entry name" value="DIACYLGLYCEROL ACYLTRANSFERASE_MYCOLYLTRANSFERASE AG85A"/>
    <property type="match status" value="1"/>
</dbReference>
<keyword evidence="3" id="KW-1185">Reference proteome</keyword>
<sequence>MPSDLLQLPIVLPAVLVPVDVVAVVLVLLTVVGPRGRSRGTDTPAGPVRHRWDRGLPAVLVRVAALAVGAGIGLVAVWWFGDVRDLFGVSFTPVTRMWVAFTTAAVLLFLVVLVQGGNGRRVVALAAALAVALTAGLGINVDFGAYRTIGEAVTPNPYPTGRLDHQHPARAGAHEVDAATWTAPVGMPRHGRTLAVRIPATVSRFHARRAVVWLPPAAQVADPPTLPVLVVLSGQPGQPSDMFQTGRIGTFLDRYAAAHQGLAPIVVSPDQLGAPERNPMCVDSRRLGRSATYVMTDTVRWIRQHLDVASTRSAWGIGGFSQGATCSMQFSSAHPEVFGATLAISSELAPANGSLEHTVDVGFGGSRRAYDRATPEALLAAHAPYRGHLTVFGYGEDDAPYERSTLALRAASARAGIATTLVVSPGSAHDWNTVRYVLGRGLPTVIAHLGLPVGEVRR</sequence>
<dbReference type="InterPro" id="IPR050583">
    <property type="entry name" value="Mycobacterial_A85_antigen"/>
</dbReference>
<dbReference type="InterPro" id="IPR029058">
    <property type="entry name" value="AB_hydrolase_fold"/>
</dbReference>
<dbReference type="Gene3D" id="3.40.50.1820">
    <property type="entry name" value="alpha/beta hydrolase"/>
    <property type="match status" value="1"/>
</dbReference>
<comment type="caution">
    <text evidence="2">The sequence shown here is derived from an EMBL/GenBank/DDBJ whole genome shotgun (WGS) entry which is preliminary data.</text>
</comment>
<feature type="transmembrane region" description="Helical" evidence="1">
    <location>
        <begin position="6"/>
        <end position="29"/>
    </location>
</feature>
<keyword evidence="1" id="KW-1133">Transmembrane helix</keyword>
<proteinExistence type="predicted"/>
<accession>A0ABX0TDN0</accession>
<reference evidence="2 3" key="1">
    <citation type="submission" date="2020-03" db="EMBL/GenBank/DDBJ databases">
        <title>Above-ground endophytic microbial communities from plants in different locations in the United States.</title>
        <authorList>
            <person name="Frank C."/>
        </authorList>
    </citation>
    <scope>NUCLEOTIDE SEQUENCE [LARGE SCALE GENOMIC DNA]</scope>
    <source>
        <strain evidence="2 3">WW7</strain>
    </source>
</reference>
<dbReference type="PANTHER" id="PTHR48098">
    <property type="entry name" value="ENTEROCHELIN ESTERASE-RELATED"/>
    <property type="match status" value="1"/>
</dbReference>
<keyword evidence="1" id="KW-0472">Membrane</keyword>
<dbReference type="RefSeq" id="WP_166780995.1">
    <property type="nucleotide sequence ID" value="NZ_JAAOYO010000004.1"/>
</dbReference>
<feature type="transmembrane region" description="Helical" evidence="1">
    <location>
        <begin position="97"/>
        <end position="115"/>
    </location>
</feature>
<feature type="transmembrane region" description="Helical" evidence="1">
    <location>
        <begin position="122"/>
        <end position="141"/>
    </location>
</feature>
<keyword evidence="1" id="KW-0812">Transmembrane</keyword>
<dbReference type="EMBL" id="JAAOYO010000004">
    <property type="protein sequence ID" value="NII41974.1"/>
    <property type="molecule type" value="Genomic_DNA"/>
</dbReference>
<protein>
    <submittedName>
        <fullName evidence="2">Enterochelin esterase-like enzyme</fullName>
    </submittedName>
</protein>
<dbReference type="Pfam" id="PF00756">
    <property type="entry name" value="Esterase"/>
    <property type="match status" value="1"/>
</dbReference>
<dbReference type="InterPro" id="IPR000801">
    <property type="entry name" value="Esterase-like"/>
</dbReference>
<dbReference type="SUPFAM" id="SSF53474">
    <property type="entry name" value="alpha/beta-Hydrolases"/>
    <property type="match status" value="1"/>
</dbReference>
<feature type="transmembrane region" description="Helical" evidence="1">
    <location>
        <begin position="59"/>
        <end position="81"/>
    </location>
</feature>
<name>A0ABX0TDN0_9MICO</name>
<organism evidence="2 3">
    <name type="scientific">Curtobacterium salicis</name>
    <dbReference type="NCBI Taxonomy" id="1779862"/>
    <lineage>
        <taxon>Bacteria</taxon>
        <taxon>Bacillati</taxon>
        <taxon>Actinomycetota</taxon>
        <taxon>Actinomycetes</taxon>
        <taxon>Micrococcales</taxon>
        <taxon>Microbacteriaceae</taxon>
        <taxon>Curtobacterium</taxon>
    </lineage>
</organism>
<dbReference type="Proteomes" id="UP001318300">
    <property type="component" value="Unassembled WGS sequence"/>
</dbReference>
<evidence type="ECO:0000313" key="2">
    <source>
        <dbReference type="EMBL" id="NII41974.1"/>
    </source>
</evidence>
<evidence type="ECO:0000256" key="1">
    <source>
        <dbReference type="SAM" id="Phobius"/>
    </source>
</evidence>
<evidence type="ECO:0000313" key="3">
    <source>
        <dbReference type="Proteomes" id="UP001318300"/>
    </source>
</evidence>
<gene>
    <name evidence="2" type="ORF">E9228_002632</name>
</gene>